<evidence type="ECO:0000313" key="2">
    <source>
        <dbReference type="Proteomes" id="UP000075670"/>
    </source>
</evidence>
<dbReference type="PATRIC" id="fig|1122241.3.peg.2605"/>
<dbReference type="PIRSF" id="PIRSF021435">
    <property type="entry name" value="SpoIIIAB"/>
    <property type="match status" value="1"/>
</dbReference>
<dbReference type="Proteomes" id="UP000075670">
    <property type="component" value="Unassembled WGS sequence"/>
</dbReference>
<gene>
    <name evidence="1" type="ORF">MOMUL_24460</name>
</gene>
<dbReference type="InterPro" id="IPR014198">
    <property type="entry name" value="Spore_III_AB"/>
</dbReference>
<dbReference type="NCBIfam" id="TIGR02833">
    <property type="entry name" value="spore_III_AB"/>
    <property type="match status" value="1"/>
</dbReference>
<dbReference type="OrthoDB" id="1957909at2"/>
<proteinExistence type="predicted"/>
<name>A0A151AUQ4_9FIRM</name>
<dbReference type="Pfam" id="PF09548">
    <property type="entry name" value="Spore_III_AB"/>
    <property type="match status" value="1"/>
</dbReference>
<sequence length="172" mass="18468">MLKMVGGGLIILTCGFLGLEMARGFSARIEQLRQLNAGLKMLETEIIYGATPLPLALTRVGNQLAGPVALFFQAVARVLQENAAAGALAAWERGLEELGQKGALQPGDLEILKALGPMLGNSGASDQVKNLELTRQLLGQQQQAALEENNRQGKMWRTLGFLLGITLVLLLY</sequence>
<protein>
    <submittedName>
        <fullName evidence="1">Stage III sporulation protein SpoAB</fullName>
    </submittedName>
</protein>
<organism evidence="1 2">
    <name type="scientific">Moorella mulderi DSM 14980</name>
    <dbReference type="NCBI Taxonomy" id="1122241"/>
    <lineage>
        <taxon>Bacteria</taxon>
        <taxon>Bacillati</taxon>
        <taxon>Bacillota</taxon>
        <taxon>Clostridia</taxon>
        <taxon>Neomoorellales</taxon>
        <taxon>Neomoorellaceae</taxon>
        <taxon>Neomoorella</taxon>
    </lineage>
</organism>
<accession>A0A151AUQ4</accession>
<dbReference type="EMBL" id="LTBC01000012">
    <property type="protein sequence ID" value="KYH31375.1"/>
    <property type="molecule type" value="Genomic_DNA"/>
</dbReference>
<reference evidence="1 2" key="1">
    <citation type="submission" date="2016-02" db="EMBL/GenBank/DDBJ databases">
        <title>Genome sequence of Moorella mulderi DSM 14980.</title>
        <authorList>
            <person name="Poehlein A."/>
            <person name="Daniel R."/>
        </authorList>
    </citation>
    <scope>NUCLEOTIDE SEQUENCE [LARGE SCALE GENOMIC DNA]</scope>
    <source>
        <strain evidence="1 2">DSM 14980</strain>
    </source>
</reference>
<dbReference type="RefSeq" id="WP_054935361.1">
    <property type="nucleotide sequence ID" value="NZ_LTBC01000012.1"/>
</dbReference>
<comment type="caution">
    <text evidence="1">The sequence shown here is derived from an EMBL/GenBank/DDBJ whole genome shotgun (WGS) entry which is preliminary data.</text>
</comment>
<evidence type="ECO:0000313" key="1">
    <source>
        <dbReference type="EMBL" id="KYH31375.1"/>
    </source>
</evidence>
<dbReference type="AlphaFoldDB" id="A0A151AUQ4"/>
<keyword evidence="2" id="KW-1185">Reference proteome</keyword>